<dbReference type="AlphaFoldDB" id="S3K1J1"/>
<protein>
    <submittedName>
        <fullName evidence="9">Rod shape-determining protein MreD</fullName>
    </submittedName>
</protein>
<dbReference type="Proteomes" id="UP000014541">
    <property type="component" value="Unassembled WGS sequence"/>
</dbReference>
<comment type="similarity">
    <text evidence="2">Belongs to the MreD family.</text>
</comment>
<evidence type="ECO:0000313" key="9">
    <source>
        <dbReference type="EMBL" id="EPF30761.1"/>
    </source>
</evidence>
<name>S3K1J1_TREMA</name>
<evidence type="ECO:0000256" key="6">
    <source>
        <dbReference type="ARBA" id="ARBA00022989"/>
    </source>
</evidence>
<proteinExistence type="inferred from homology"/>
<evidence type="ECO:0000256" key="8">
    <source>
        <dbReference type="SAM" id="Phobius"/>
    </source>
</evidence>
<reference evidence="9 10" key="1">
    <citation type="submission" date="2013-04" db="EMBL/GenBank/DDBJ databases">
        <title>The Genome Sequence of Treponema maltophilum ATCC 51939.</title>
        <authorList>
            <consortium name="The Broad Institute Genomics Platform"/>
            <person name="Earl A."/>
            <person name="Ward D."/>
            <person name="Feldgarden M."/>
            <person name="Gevers D."/>
            <person name="Leonetti C."/>
            <person name="Blanton J.M."/>
            <person name="Dewhirst F.E."/>
            <person name="Izard J."/>
            <person name="Walker B."/>
            <person name="Young S."/>
            <person name="Zeng Q."/>
            <person name="Gargeya S."/>
            <person name="Fitzgerald M."/>
            <person name="Haas B."/>
            <person name="Abouelleil A."/>
            <person name="Allen A.W."/>
            <person name="Alvarado L."/>
            <person name="Arachchi H.M."/>
            <person name="Berlin A.M."/>
            <person name="Chapman S.B."/>
            <person name="Gainer-Dewar J."/>
            <person name="Goldberg J."/>
            <person name="Griggs A."/>
            <person name="Gujja S."/>
            <person name="Hansen M."/>
            <person name="Howarth C."/>
            <person name="Imamovic A."/>
            <person name="Ireland A."/>
            <person name="Larimer J."/>
            <person name="McCowan C."/>
            <person name="Murphy C."/>
            <person name="Pearson M."/>
            <person name="Poon T.W."/>
            <person name="Priest M."/>
            <person name="Roberts A."/>
            <person name="Saif S."/>
            <person name="Shea T."/>
            <person name="Sisk P."/>
            <person name="Sykes S."/>
            <person name="Wortman J."/>
            <person name="Nusbaum C."/>
            <person name="Birren B."/>
        </authorList>
    </citation>
    <scope>NUCLEOTIDE SEQUENCE [LARGE SCALE GENOMIC DNA]</scope>
    <source>
        <strain evidence="9 10">ATCC 51939</strain>
    </source>
</reference>
<dbReference type="OrthoDB" id="5184389at2"/>
<evidence type="ECO:0000256" key="5">
    <source>
        <dbReference type="ARBA" id="ARBA00022960"/>
    </source>
</evidence>
<dbReference type="EMBL" id="ATFF01000006">
    <property type="protein sequence ID" value="EPF30761.1"/>
    <property type="molecule type" value="Genomic_DNA"/>
</dbReference>
<evidence type="ECO:0000256" key="7">
    <source>
        <dbReference type="ARBA" id="ARBA00023136"/>
    </source>
</evidence>
<keyword evidence="3" id="KW-1003">Cell membrane</keyword>
<feature type="transmembrane region" description="Helical" evidence="8">
    <location>
        <begin position="134"/>
        <end position="159"/>
    </location>
</feature>
<evidence type="ECO:0000256" key="1">
    <source>
        <dbReference type="ARBA" id="ARBA00004651"/>
    </source>
</evidence>
<feature type="transmembrane region" description="Helical" evidence="8">
    <location>
        <begin position="100"/>
        <end position="122"/>
    </location>
</feature>
<keyword evidence="5" id="KW-0133">Cell shape</keyword>
<keyword evidence="6 8" id="KW-1133">Transmembrane helix</keyword>
<dbReference type="RefSeq" id="WP_016525372.1">
    <property type="nucleotide sequence ID" value="NZ_KE332518.1"/>
</dbReference>
<keyword evidence="10" id="KW-1185">Reference proteome</keyword>
<evidence type="ECO:0000313" key="10">
    <source>
        <dbReference type="Proteomes" id="UP000014541"/>
    </source>
</evidence>
<dbReference type="HOGENOM" id="CLU_132534_2_2_12"/>
<dbReference type="Pfam" id="PF04093">
    <property type="entry name" value="MreD"/>
    <property type="match status" value="1"/>
</dbReference>
<feature type="transmembrane region" description="Helical" evidence="8">
    <location>
        <begin position="70"/>
        <end position="88"/>
    </location>
</feature>
<sequence length="169" mass="18495">MKRFFAFFALIAVVLLIQTAVLSNWYALPVVPDILLLAVLYIGFHNGSATGEVSGFCSGLLLDFLSASPLGLNAMVRTVMGFFGGLLYRNVETGGIAIPAVLGFTATIAKALIIRFISFFYPGSVLTYSLFSPVFWYECALNALCAPILFWVLSFFTILSKDFSTENMQ</sequence>
<keyword evidence="7 8" id="KW-0472">Membrane</keyword>
<keyword evidence="4 8" id="KW-0812">Transmembrane</keyword>
<evidence type="ECO:0000256" key="4">
    <source>
        <dbReference type="ARBA" id="ARBA00022692"/>
    </source>
</evidence>
<comment type="subcellular location">
    <subcellularLocation>
        <location evidence="1">Cell membrane</location>
        <topology evidence="1">Multi-pass membrane protein</topology>
    </subcellularLocation>
</comment>
<dbReference type="PATRIC" id="fig|1125699.3.peg.1105"/>
<gene>
    <name evidence="9" type="ORF">HMPREF9194_01082</name>
</gene>
<accession>S3K1J1</accession>
<dbReference type="eggNOG" id="COG2891">
    <property type="taxonomic scope" value="Bacteria"/>
</dbReference>
<organism evidence="9 10">
    <name type="scientific">Treponema maltophilum ATCC 51939</name>
    <dbReference type="NCBI Taxonomy" id="1125699"/>
    <lineage>
        <taxon>Bacteria</taxon>
        <taxon>Pseudomonadati</taxon>
        <taxon>Spirochaetota</taxon>
        <taxon>Spirochaetia</taxon>
        <taxon>Spirochaetales</taxon>
        <taxon>Treponemataceae</taxon>
        <taxon>Treponema</taxon>
    </lineage>
</organism>
<dbReference type="STRING" id="1125699.HMPREF9194_01082"/>
<dbReference type="InterPro" id="IPR007227">
    <property type="entry name" value="Cell_shape_determining_MreD"/>
</dbReference>
<comment type="caution">
    <text evidence="9">The sequence shown here is derived from an EMBL/GenBank/DDBJ whole genome shotgun (WGS) entry which is preliminary data.</text>
</comment>
<evidence type="ECO:0000256" key="2">
    <source>
        <dbReference type="ARBA" id="ARBA00007776"/>
    </source>
</evidence>
<dbReference type="GO" id="GO:0008360">
    <property type="term" value="P:regulation of cell shape"/>
    <property type="evidence" value="ECO:0007669"/>
    <property type="project" value="UniProtKB-KW"/>
</dbReference>
<dbReference type="GO" id="GO:0005886">
    <property type="term" value="C:plasma membrane"/>
    <property type="evidence" value="ECO:0007669"/>
    <property type="project" value="UniProtKB-SubCell"/>
</dbReference>
<dbReference type="NCBIfam" id="TIGR03426">
    <property type="entry name" value="shape_MreD"/>
    <property type="match status" value="1"/>
</dbReference>
<evidence type="ECO:0000256" key="3">
    <source>
        <dbReference type="ARBA" id="ARBA00022475"/>
    </source>
</evidence>